<reference evidence="2" key="1">
    <citation type="submission" date="2020-04" db="EMBL/GenBank/DDBJ databases">
        <title>Description of Shewanella salipaludis sp. nov., isolated from a salt marsh.</title>
        <authorList>
            <person name="Park S."/>
            <person name="Yoon J.-H."/>
        </authorList>
    </citation>
    <scope>NUCLEOTIDE SEQUENCE</scope>
    <source>
        <strain evidence="2">SHSM-M6</strain>
    </source>
</reference>
<accession>A0A972FUR7</accession>
<dbReference type="HAMAP" id="MF_01187">
    <property type="entry name" value="UPF0434"/>
    <property type="match status" value="1"/>
</dbReference>
<dbReference type="EMBL" id="JAAXYH010000001">
    <property type="protein sequence ID" value="NMH63598.1"/>
    <property type="molecule type" value="Genomic_DNA"/>
</dbReference>
<name>A0A972FUR7_9GAMM</name>
<dbReference type="RefSeq" id="WP_169562247.1">
    <property type="nucleotide sequence ID" value="NZ_JAAXYH010000001.1"/>
</dbReference>
<dbReference type="FunFam" id="2.20.25.10:FF:000002">
    <property type="entry name" value="UPF0434 protein YcaR"/>
    <property type="match status" value="1"/>
</dbReference>
<dbReference type="SUPFAM" id="SSF158997">
    <property type="entry name" value="Trm112p-like"/>
    <property type="match status" value="1"/>
</dbReference>
<sequence>MAFDKKLLDIVACPVCKGKLEYDKAAQELICKADKLAYPITEGIPVLLENRAREWHKAE</sequence>
<dbReference type="AlphaFoldDB" id="A0A972FUR7"/>
<dbReference type="GO" id="GO:0005829">
    <property type="term" value="C:cytosol"/>
    <property type="evidence" value="ECO:0007669"/>
    <property type="project" value="TreeGrafter"/>
</dbReference>
<dbReference type="Pfam" id="PF03966">
    <property type="entry name" value="Trm112p"/>
    <property type="match status" value="1"/>
</dbReference>
<dbReference type="PANTHER" id="PTHR33505:SF4">
    <property type="entry name" value="PROTEIN PREY, MITOCHONDRIAL"/>
    <property type="match status" value="1"/>
</dbReference>
<gene>
    <name evidence="2" type="ORF">HC757_00155</name>
</gene>
<protein>
    <recommendedName>
        <fullName evidence="1">UPF0434 protein HC757_00155</fullName>
    </recommendedName>
</protein>
<comment type="similarity">
    <text evidence="1">Belongs to the UPF0434 family.</text>
</comment>
<dbReference type="PANTHER" id="PTHR33505">
    <property type="entry name" value="ZGC:162634"/>
    <property type="match status" value="1"/>
</dbReference>
<evidence type="ECO:0000313" key="2">
    <source>
        <dbReference type="EMBL" id="NMH63598.1"/>
    </source>
</evidence>
<proteinExistence type="inferred from homology"/>
<dbReference type="InterPro" id="IPR005651">
    <property type="entry name" value="Trm112-like"/>
</dbReference>
<dbReference type="Proteomes" id="UP000737113">
    <property type="component" value="Unassembled WGS sequence"/>
</dbReference>
<organism evidence="2 3">
    <name type="scientific">Shewanella salipaludis</name>
    <dbReference type="NCBI Taxonomy" id="2723052"/>
    <lineage>
        <taxon>Bacteria</taxon>
        <taxon>Pseudomonadati</taxon>
        <taxon>Pseudomonadota</taxon>
        <taxon>Gammaproteobacteria</taxon>
        <taxon>Alteromonadales</taxon>
        <taxon>Shewanellaceae</taxon>
        <taxon>Shewanella</taxon>
    </lineage>
</organism>
<evidence type="ECO:0000313" key="3">
    <source>
        <dbReference type="Proteomes" id="UP000737113"/>
    </source>
</evidence>
<evidence type="ECO:0000256" key="1">
    <source>
        <dbReference type="HAMAP-Rule" id="MF_01187"/>
    </source>
</evidence>
<dbReference type="Gene3D" id="2.20.25.10">
    <property type="match status" value="1"/>
</dbReference>
<keyword evidence="3" id="KW-1185">Reference proteome</keyword>
<comment type="caution">
    <text evidence="2">The sequence shown here is derived from an EMBL/GenBank/DDBJ whole genome shotgun (WGS) entry which is preliminary data.</text>
</comment>